<gene>
    <name evidence="1" type="ORF">ENT08_02770</name>
</gene>
<reference evidence="1" key="1">
    <citation type="journal article" date="2020" name="mSystems">
        <title>Genome- and Community-Level Interaction Insights into Carbon Utilization and Element Cycling Functions of Hydrothermarchaeota in Hydrothermal Sediment.</title>
        <authorList>
            <person name="Zhou Z."/>
            <person name="Liu Y."/>
            <person name="Xu W."/>
            <person name="Pan J."/>
            <person name="Luo Z.H."/>
            <person name="Li M."/>
        </authorList>
    </citation>
    <scope>NUCLEOTIDE SEQUENCE [LARGE SCALE GENOMIC DNA]</scope>
    <source>
        <strain evidence="1">SpSt-548</strain>
    </source>
</reference>
<name>A0A7V4G763_9BACT</name>
<protein>
    <submittedName>
        <fullName evidence="1">Uncharacterized protein</fullName>
    </submittedName>
</protein>
<comment type="caution">
    <text evidence="1">The sequence shown here is derived from an EMBL/GenBank/DDBJ whole genome shotgun (WGS) entry which is preliminary data.</text>
</comment>
<evidence type="ECO:0000313" key="1">
    <source>
        <dbReference type="EMBL" id="HGS04653.1"/>
    </source>
</evidence>
<dbReference type="EMBL" id="DSXI01000158">
    <property type="protein sequence ID" value="HGS04653.1"/>
    <property type="molecule type" value="Genomic_DNA"/>
</dbReference>
<organism evidence="1">
    <name type="scientific">Desulfobacca acetoxidans</name>
    <dbReference type="NCBI Taxonomy" id="60893"/>
    <lineage>
        <taxon>Bacteria</taxon>
        <taxon>Pseudomonadati</taxon>
        <taxon>Thermodesulfobacteriota</taxon>
        <taxon>Desulfobaccia</taxon>
        <taxon>Desulfobaccales</taxon>
        <taxon>Desulfobaccaceae</taxon>
        <taxon>Desulfobacca</taxon>
    </lineage>
</organism>
<dbReference type="InterPro" id="IPR046534">
    <property type="entry name" value="DUF6599"/>
</dbReference>
<sequence length="336" mass="35358">MARRKARVSPAQKAVGCAILALLVLITGWLLYAQSRFNPAVLVATRPPAPQDRPGAGGAKAGEALAALLPAVPGFTAMGSGESYGPDNLSDKINGKAELYLAAGFRAMSCRSYRLAPAGAHVEVFVYDMDSPGNAFAVFSGQRRPDARNLPLTAHAYATANALFFAQGRFYVEIVADRDSPEILTALKEYAGALLGNLPGAGPALDQTALFPPEGLDKDSVRLSASDVFGLEGLNQVYTGEYTLKNGKATAFVALREQADQAREEAGRYVAFLTENGYQAVAQPGLPGDMTVLALDNSFEIVFVEGRALAGVHDAASLEAALELAGRLRAALKGKQ</sequence>
<accession>A0A7V4G763</accession>
<dbReference type="Pfam" id="PF20244">
    <property type="entry name" value="DUF6599"/>
    <property type="match status" value="1"/>
</dbReference>
<dbReference type="AlphaFoldDB" id="A0A7V4G763"/>
<proteinExistence type="predicted"/>